<evidence type="ECO:0000256" key="1">
    <source>
        <dbReference type="ARBA" id="ARBA00022614"/>
    </source>
</evidence>
<reference evidence="3" key="1">
    <citation type="journal article" date="2021" name="Sci. Rep.">
        <title>Diploid genomic architecture of Nitzschia inconspicua, an elite biomass production diatom.</title>
        <authorList>
            <person name="Oliver A."/>
            <person name="Podell S."/>
            <person name="Pinowska A."/>
            <person name="Traller J.C."/>
            <person name="Smith S.R."/>
            <person name="McClure R."/>
            <person name="Beliaev A."/>
            <person name="Bohutskyi P."/>
            <person name="Hill E.A."/>
            <person name="Rabines A."/>
            <person name="Zheng H."/>
            <person name="Allen L.Z."/>
            <person name="Kuo A."/>
            <person name="Grigoriev I.V."/>
            <person name="Allen A.E."/>
            <person name="Hazlebeck D."/>
            <person name="Allen E.E."/>
        </authorList>
    </citation>
    <scope>NUCLEOTIDE SEQUENCE</scope>
    <source>
        <strain evidence="3">Hildebrandi</strain>
    </source>
</reference>
<dbReference type="AlphaFoldDB" id="A0A9K3L6G6"/>
<keyword evidence="1" id="KW-0433">Leucine-rich repeat</keyword>
<proteinExistence type="predicted"/>
<evidence type="ECO:0000313" key="4">
    <source>
        <dbReference type="Proteomes" id="UP000693970"/>
    </source>
</evidence>
<dbReference type="Pfam" id="PF13516">
    <property type="entry name" value="LRR_6"/>
    <property type="match status" value="1"/>
</dbReference>
<reference evidence="3" key="2">
    <citation type="submission" date="2021-04" db="EMBL/GenBank/DDBJ databases">
        <authorList>
            <person name="Podell S."/>
        </authorList>
    </citation>
    <scope>NUCLEOTIDE SEQUENCE</scope>
    <source>
        <strain evidence="3">Hildebrandi</strain>
    </source>
</reference>
<keyword evidence="2" id="KW-0677">Repeat</keyword>
<accession>A0A9K3L6G6</accession>
<dbReference type="Proteomes" id="UP000693970">
    <property type="component" value="Unassembled WGS sequence"/>
</dbReference>
<dbReference type="InterPro" id="IPR050216">
    <property type="entry name" value="LRR_domain-containing"/>
</dbReference>
<dbReference type="GO" id="GO:0005737">
    <property type="term" value="C:cytoplasm"/>
    <property type="evidence" value="ECO:0007669"/>
    <property type="project" value="TreeGrafter"/>
</dbReference>
<dbReference type="EMBL" id="JAGRRH010000015">
    <property type="protein sequence ID" value="KAG7356402.1"/>
    <property type="molecule type" value="Genomic_DNA"/>
</dbReference>
<protein>
    <submittedName>
        <fullName evidence="3">Leucine rich repeat lipoprotein</fullName>
    </submittedName>
</protein>
<keyword evidence="4" id="KW-1185">Reference proteome</keyword>
<gene>
    <name evidence="3" type="ORF">IV203_001088</name>
</gene>
<name>A0A9K3L6G6_9STRA</name>
<dbReference type="PANTHER" id="PTHR48051">
    <property type="match status" value="1"/>
</dbReference>
<keyword evidence="3" id="KW-0449">Lipoprotein</keyword>
<evidence type="ECO:0000313" key="3">
    <source>
        <dbReference type="EMBL" id="KAG7356402.1"/>
    </source>
</evidence>
<dbReference type="PANTHER" id="PTHR48051:SF1">
    <property type="entry name" value="RAS SUPPRESSOR PROTEIN 1"/>
    <property type="match status" value="1"/>
</dbReference>
<organism evidence="3 4">
    <name type="scientific">Nitzschia inconspicua</name>
    <dbReference type="NCBI Taxonomy" id="303405"/>
    <lineage>
        <taxon>Eukaryota</taxon>
        <taxon>Sar</taxon>
        <taxon>Stramenopiles</taxon>
        <taxon>Ochrophyta</taxon>
        <taxon>Bacillariophyta</taxon>
        <taxon>Bacillariophyceae</taxon>
        <taxon>Bacillariophycidae</taxon>
        <taxon>Bacillariales</taxon>
        <taxon>Bacillariaceae</taxon>
        <taxon>Nitzschia</taxon>
    </lineage>
</organism>
<comment type="caution">
    <text evidence="3">The sequence shown here is derived from an EMBL/GenBank/DDBJ whole genome shotgun (WGS) entry which is preliminary data.</text>
</comment>
<dbReference type="OrthoDB" id="1936883at2759"/>
<dbReference type="InterPro" id="IPR001611">
    <property type="entry name" value="Leu-rich_rpt"/>
</dbReference>
<sequence>MINVNDEAAVLEILQAAQISVDQLSERTLIDSRGRVVTLRLNPCIGLQELPSCVGDLSQLEEVYLFWGGSGFVTLPTSIERLTKLKILQLRWCVNITSLPTSLGMKLTNLEELVLEGCNNLQDVLCLKQAKDSWVHLKTMRIVSCANVDLTEIFRSGDENEEENNTKNCYPSLKRLCLRRNRIDGLVLEKLWSFFNRCPSLTSVDVSDNQIETLQFLAESCLSTKRSRRSSLRRLHLAGNPVLKPKITSETASHEIFGTVPTIHNQLEQKYLLQILKSYPMLGSVVSCGSEKRSTTPTSSYECLATSSLYSPQVEHALDLNRACMGKTSHIIDDESRNALPLSLWPTILERVARSNGLPRDTVLSCCRRCGGSDGSQLIQREASLMFTLLQGPVFASRVHDTRFRTPE</sequence>
<evidence type="ECO:0000256" key="2">
    <source>
        <dbReference type="ARBA" id="ARBA00022737"/>
    </source>
</evidence>